<gene>
    <name evidence="6" type="ORF">HLB23_02795</name>
</gene>
<keyword evidence="3" id="KW-0804">Transcription</keyword>
<reference evidence="6 7" key="1">
    <citation type="submission" date="2020-05" db="EMBL/GenBank/DDBJ databases">
        <title>MicrobeNet Type strains.</title>
        <authorList>
            <person name="Nicholson A.C."/>
        </authorList>
    </citation>
    <scope>NUCLEOTIDE SEQUENCE [LARGE SCALE GENOMIC DNA]</scope>
    <source>
        <strain evidence="6 7">JCM 3224</strain>
    </source>
</reference>
<dbReference type="Pfam" id="PF02909">
    <property type="entry name" value="TetR_C_1"/>
    <property type="match status" value="1"/>
</dbReference>
<dbReference type="Gene3D" id="1.10.10.60">
    <property type="entry name" value="Homeodomain-like"/>
    <property type="match status" value="1"/>
</dbReference>
<dbReference type="GO" id="GO:0045892">
    <property type="term" value="P:negative regulation of DNA-templated transcription"/>
    <property type="evidence" value="ECO:0007669"/>
    <property type="project" value="InterPro"/>
</dbReference>
<dbReference type="InterPro" id="IPR004111">
    <property type="entry name" value="Repressor_TetR_C"/>
</dbReference>
<dbReference type="InterPro" id="IPR009057">
    <property type="entry name" value="Homeodomain-like_sf"/>
</dbReference>
<sequence>MVTDQRRRLSREQIFHAAVARADRDGVEAVTMRNVATDLEVEAMSLYHHVANKAELLDGMVEVVLDTINQAVEPLVADSPAEWKPVLRKRILTARTILLRHPWAPALIGTRSPMMLSLITYFDAVIGILRLGGFSYDLAHHAMHALGSRALGFTQELFQSAGEQSDEEGTAMLAAMADRFPNIAGMIANDANHADAADTTLGWCDDQSEFEFGLDLILDGLDGLRAHSDVSDS</sequence>
<feature type="domain" description="HTH tetR-type" evidence="5">
    <location>
        <begin position="8"/>
        <end position="68"/>
    </location>
</feature>
<dbReference type="Gene3D" id="1.10.357.10">
    <property type="entry name" value="Tetracycline Repressor, domain 2"/>
    <property type="match status" value="1"/>
</dbReference>
<dbReference type="Pfam" id="PF00440">
    <property type="entry name" value="TetR_N"/>
    <property type="match status" value="1"/>
</dbReference>
<evidence type="ECO:0000256" key="4">
    <source>
        <dbReference type="PROSITE-ProRule" id="PRU00335"/>
    </source>
</evidence>
<proteinExistence type="predicted"/>
<dbReference type="InterPro" id="IPR001647">
    <property type="entry name" value="HTH_TetR"/>
</dbReference>
<dbReference type="PANTHER" id="PTHR30055">
    <property type="entry name" value="HTH-TYPE TRANSCRIPTIONAL REGULATOR RUTR"/>
    <property type="match status" value="1"/>
</dbReference>
<dbReference type="GO" id="GO:0000976">
    <property type="term" value="F:transcription cis-regulatory region binding"/>
    <property type="evidence" value="ECO:0007669"/>
    <property type="project" value="TreeGrafter"/>
</dbReference>
<dbReference type="PANTHER" id="PTHR30055:SF151">
    <property type="entry name" value="TRANSCRIPTIONAL REGULATORY PROTEIN"/>
    <property type="match status" value="1"/>
</dbReference>
<comment type="caution">
    <text evidence="6">The sequence shown here is derived from an EMBL/GenBank/DDBJ whole genome shotgun (WGS) entry which is preliminary data.</text>
</comment>
<dbReference type="Proteomes" id="UP000586827">
    <property type="component" value="Unassembled WGS sequence"/>
</dbReference>
<evidence type="ECO:0000259" key="5">
    <source>
        <dbReference type="PROSITE" id="PS50977"/>
    </source>
</evidence>
<accession>A0A849BQ29</accession>
<organism evidence="6 7">
    <name type="scientific">Nocardia uniformis</name>
    <dbReference type="NCBI Taxonomy" id="53432"/>
    <lineage>
        <taxon>Bacteria</taxon>
        <taxon>Bacillati</taxon>
        <taxon>Actinomycetota</taxon>
        <taxon>Actinomycetes</taxon>
        <taxon>Mycobacteriales</taxon>
        <taxon>Nocardiaceae</taxon>
        <taxon>Nocardia</taxon>
    </lineage>
</organism>
<dbReference type="RefSeq" id="WP_067527564.1">
    <property type="nucleotide sequence ID" value="NZ_JABELX010000001.1"/>
</dbReference>
<dbReference type="InterPro" id="IPR050109">
    <property type="entry name" value="HTH-type_TetR-like_transc_reg"/>
</dbReference>
<dbReference type="InterPro" id="IPR036271">
    <property type="entry name" value="Tet_transcr_reg_TetR-rel_C_sf"/>
</dbReference>
<evidence type="ECO:0000256" key="1">
    <source>
        <dbReference type="ARBA" id="ARBA00023015"/>
    </source>
</evidence>
<dbReference type="PROSITE" id="PS50977">
    <property type="entry name" value="HTH_TETR_2"/>
    <property type="match status" value="1"/>
</dbReference>
<name>A0A849BQ29_9NOCA</name>
<dbReference type="AlphaFoldDB" id="A0A849BQ29"/>
<evidence type="ECO:0000313" key="6">
    <source>
        <dbReference type="EMBL" id="NNH68812.1"/>
    </source>
</evidence>
<dbReference type="GO" id="GO:0003700">
    <property type="term" value="F:DNA-binding transcription factor activity"/>
    <property type="evidence" value="ECO:0007669"/>
    <property type="project" value="TreeGrafter"/>
</dbReference>
<dbReference type="SUPFAM" id="SSF48498">
    <property type="entry name" value="Tetracyclin repressor-like, C-terminal domain"/>
    <property type="match status" value="1"/>
</dbReference>
<keyword evidence="1" id="KW-0805">Transcription regulation</keyword>
<evidence type="ECO:0000256" key="2">
    <source>
        <dbReference type="ARBA" id="ARBA00023125"/>
    </source>
</evidence>
<evidence type="ECO:0000313" key="7">
    <source>
        <dbReference type="Proteomes" id="UP000586827"/>
    </source>
</evidence>
<keyword evidence="7" id="KW-1185">Reference proteome</keyword>
<keyword evidence="2 4" id="KW-0238">DNA-binding</keyword>
<dbReference type="EMBL" id="JABELX010000001">
    <property type="protein sequence ID" value="NNH68812.1"/>
    <property type="molecule type" value="Genomic_DNA"/>
</dbReference>
<feature type="DNA-binding region" description="H-T-H motif" evidence="4">
    <location>
        <begin position="31"/>
        <end position="50"/>
    </location>
</feature>
<evidence type="ECO:0000256" key="3">
    <source>
        <dbReference type="ARBA" id="ARBA00023163"/>
    </source>
</evidence>
<protein>
    <submittedName>
        <fullName evidence="6">TetR family transcriptional regulator</fullName>
    </submittedName>
</protein>
<dbReference type="SUPFAM" id="SSF46689">
    <property type="entry name" value="Homeodomain-like"/>
    <property type="match status" value="1"/>
</dbReference>